<dbReference type="CDD" id="cd11010">
    <property type="entry name" value="S1-P1_nuclease"/>
    <property type="match status" value="1"/>
</dbReference>
<accession>A0A328B4Q5</accession>
<dbReference type="Gene3D" id="1.10.575.10">
    <property type="entry name" value="P1 Nuclease"/>
    <property type="match status" value="1"/>
</dbReference>
<feature type="chain" id="PRO_5016424002" description="S1/P1 Nuclease" evidence="7">
    <location>
        <begin position="26"/>
        <end position="315"/>
    </location>
</feature>
<keyword evidence="4" id="KW-0378">Hydrolase</keyword>
<proteinExistence type="predicted"/>
<sequence>MRIRDWLGGAFVAGAMLAAPQAAMAWSNQGHMVTGAIAYDDLAKADPALAARIETLMASHPDKARFERGLAGYAGEARTRRLFELMARWPDDVREGPYDHPAWHYWLRLIPSKADPIKAPPALLATTTGEAAEAYRLNLATVRDAYAPAAERAVALCWVFHLAGDIQQPLHAGHLISGRFPLSDQAGGKAFVRPQAGADGVNLHQYWDDAIGGDAEGDANVEAVRLRLEGAWSRPDLNELDGKAGPDAFHAWADESLELARTVVYSDGAFEGAANAASAQPPPAGYEASRRRVGERRIALGGHRIADAVRAAFAP</sequence>
<evidence type="ECO:0000313" key="9">
    <source>
        <dbReference type="Proteomes" id="UP000249842"/>
    </source>
</evidence>
<keyword evidence="9" id="KW-1185">Reference proteome</keyword>
<dbReference type="InterPro" id="IPR003154">
    <property type="entry name" value="S1/P1nuclease"/>
</dbReference>
<organism evidence="8 9">
    <name type="scientific">Phenylobacterium hankyongense</name>
    <dbReference type="NCBI Taxonomy" id="1813876"/>
    <lineage>
        <taxon>Bacteria</taxon>
        <taxon>Pseudomonadati</taxon>
        <taxon>Pseudomonadota</taxon>
        <taxon>Alphaproteobacteria</taxon>
        <taxon>Caulobacterales</taxon>
        <taxon>Caulobacteraceae</taxon>
        <taxon>Phenylobacterium</taxon>
    </lineage>
</organism>
<dbReference type="SUPFAM" id="SSF48537">
    <property type="entry name" value="Phospholipase C/P1 nuclease"/>
    <property type="match status" value="1"/>
</dbReference>
<gene>
    <name evidence="8" type="ORF">DJ021_09485</name>
</gene>
<keyword evidence="5" id="KW-1015">Disulfide bond</keyword>
<evidence type="ECO:0000256" key="6">
    <source>
        <dbReference type="ARBA" id="ARBA00023180"/>
    </source>
</evidence>
<dbReference type="GO" id="GO:0004519">
    <property type="term" value="F:endonuclease activity"/>
    <property type="evidence" value="ECO:0007669"/>
    <property type="project" value="UniProtKB-KW"/>
</dbReference>
<evidence type="ECO:0000256" key="7">
    <source>
        <dbReference type="SAM" id="SignalP"/>
    </source>
</evidence>
<evidence type="ECO:0000313" key="8">
    <source>
        <dbReference type="EMBL" id="RAK60018.1"/>
    </source>
</evidence>
<feature type="signal peptide" evidence="7">
    <location>
        <begin position="1"/>
        <end position="25"/>
    </location>
</feature>
<dbReference type="GO" id="GO:0003676">
    <property type="term" value="F:nucleic acid binding"/>
    <property type="evidence" value="ECO:0007669"/>
    <property type="project" value="InterPro"/>
</dbReference>
<name>A0A328B4Q5_9CAUL</name>
<reference evidence="9" key="1">
    <citation type="submission" date="2018-05" db="EMBL/GenBank/DDBJ databases">
        <authorList>
            <person name="Li X."/>
        </authorList>
    </citation>
    <scope>NUCLEOTIDE SEQUENCE [LARGE SCALE GENOMIC DNA]</scope>
    <source>
        <strain evidence="9">HKS-05</strain>
    </source>
</reference>
<dbReference type="GO" id="GO:0006308">
    <property type="term" value="P:DNA catabolic process"/>
    <property type="evidence" value="ECO:0007669"/>
    <property type="project" value="InterPro"/>
</dbReference>
<evidence type="ECO:0000256" key="4">
    <source>
        <dbReference type="ARBA" id="ARBA00022801"/>
    </source>
</evidence>
<dbReference type="InterPro" id="IPR008947">
    <property type="entry name" value="PLipase_C/P1_nuclease_dom_sf"/>
</dbReference>
<dbReference type="GO" id="GO:0046872">
    <property type="term" value="F:metal ion binding"/>
    <property type="evidence" value="ECO:0007669"/>
    <property type="project" value="UniProtKB-KW"/>
</dbReference>
<comment type="caution">
    <text evidence="8">The sequence shown here is derived from an EMBL/GenBank/DDBJ whole genome shotgun (WGS) entry which is preliminary data.</text>
</comment>
<dbReference type="EMBL" id="QFYP01000001">
    <property type="protein sequence ID" value="RAK60018.1"/>
    <property type="molecule type" value="Genomic_DNA"/>
</dbReference>
<keyword evidence="1" id="KW-0540">Nuclease</keyword>
<dbReference type="PANTHER" id="PTHR33146:SF26">
    <property type="entry name" value="ENDONUCLEASE 4"/>
    <property type="match status" value="1"/>
</dbReference>
<dbReference type="OrthoDB" id="267579at2"/>
<dbReference type="Pfam" id="PF02265">
    <property type="entry name" value="S1-P1_nuclease"/>
    <property type="match status" value="1"/>
</dbReference>
<keyword evidence="2" id="KW-0479">Metal-binding</keyword>
<dbReference type="RefSeq" id="WP_111457311.1">
    <property type="nucleotide sequence ID" value="NZ_QFYP01000001.1"/>
</dbReference>
<protein>
    <recommendedName>
        <fullName evidence="10">S1/P1 Nuclease</fullName>
    </recommendedName>
</protein>
<evidence type="ECO:0000256" key="2">
    <source>
        <dbReference type="ARBA" id="ARBA00022723"/>
    </source>
</evidence>
<evidence type="ECO:0000256" key="5">
    <source>
        <dbReference type="ARBA" id="ARBA00023157"/>
    </source>
</evidence>
<keyword evidence="3" id="KW-0255">Endonuclease</keyword>
<evidence type="ECO:0008006" key="10">
    <source>
        <dbReference type="Google" id="ProtNLM"/>
    </source>
</evidence>
<dbReference type="GO" id="GO:0016788">
    <property type="term" value="F:hydrolase activity, acting on ester bonds"/>
    <property type="evidence" value="ECO:0007669"/>
    <property type="project" value="InterPro"/>
</dbReference>
<dbReference type="Proteomes" id="UP000249842">
    <property type="component" value="Unassembled WGS sequence"/>
</dbReference>
<evidence type="ECO:0000256" key="3">
    <source>
        <dbReference type="ARBA" id="ARBA00022759"/>
    </source>
</evidence>
<keyword evidence="7" id="KW-0732">Signal</keyword>
<evidence type="ECO:0000256" key="1">
    <source>
        <dbReference type="ARBA" id="ARBA00022722"/>
    </source>
</evidence>
<keyword evidence="6" id="KW-0325">Glycoprotein</keyword>
<dbReference type="PANTHER" id="PTHR33146">
    <property type="entry name" value="ENDONUCLEASE 4"/>
    <property type="match status" value="1"/>
</dbReference>
<dbReference type="AlphaFoldDB" id="A0A328B4Q5"/>